<evidence type="ECO:0000313" key="5">
    <source>
        <dbReference type="EMBL" id="KYD14236.1"/>
    </source>
</evidence>
<dbReference type="AlphaFoldDB" id="A0A150LQD7"/>
<accession>A0A150LQD7</accession>
<dbReference type="PANTHER" id="PTHR22911:SF76">
    <property type="entry name" value="EAMA DOMAIN-CONTAINING PROTEIN"/>
    <property type="match status" value="1"/>
</dbReference>
<comment type="caution">
    <text evidence="5">The sequence shown here is derived from an EMBL/GenBank/DDBJ whole genome shotgun (WGS) entry which is preliminary data.</text>
</comment>
<evidence type="ECO:0000313" key="6">
    <source>
        <dbReference type="Proteomes" id="UP000075683"/>
    </source>
</evidence>
<evidence type="ECO:0000256" key="1">
    <source>
        <dbReference type="ARBA" id="ARBA00004127"/>
    </source>
</evidence>
<feature type="transmembrane region" description="Helical" evidence="3">
    <location>
        <begin position="160"/>
        <end position="178"/>
    </location>
</feature>
<evidence type="ECO:0000256" key="3">
    <source>
        <dbReference type="SAM" id="Phobius"/>
    </source>
</evidence>
<comment type="similarity">
    <text evidence="2">Belongs to the EamA transporter family.</text>
</comment>
<dbReference type="Proteomes" id="UP000075683">
    <property type="component" value="Unassembled WGS sequence"/>
</dbReference>
<dbReference type="PATRIC" id="fig|301148.3.peg.469"/>
<evidence type="ECO:0000256" key="2">
    <source>
        <dbReference type="ARBA" id="ARBA00007362"/>
    </source>
</evidence>
<dbReference type="SUPFAM" id="SSF103481">
    <property type="entry name" value="Multidrug resistance efflux transporter EmrE"/>
    <property type="match status" value="2"/>
</dbReference>
<protein>
    <recommendedName>
        <fullName evidence="4">EamA domain-containing protein</fullName>
    </recommendedName>
</protein>
<feature type="transmembrane region" description="Helical" evidence="3">
    <location>
        <begin position="248"/>
        <end position="270"/>
    </location>
</feature>
<comment type="subcellular location">
    <subcellularLocation>
        <location evidence="1">Endomembrane system</location>
        <topology evidence="1">Multi-pass membrane protein</topology>
    </subcellularLocation>
</comment>
<dbReference type="STRING" id="301148.B4135_2878"/>
<dbReference type="InterPro" id="IPR037185">
    <property type="entry name" value="EmrE-like"/>
</dbReference>
<name>A0A150LQD7_9BACI</name>
<proteinExistence type="inferred from homology"/>
<feature type="transmembrane region" description="Helical" evidence="3">
    <location>
        <begin position="184"/>
        <end position="204"/>
    </location>
</feature>
<reference evidence="5 6" key="1">
    <citation type="submission" date="2016-01" db="EMBL/GenBank/DDBJ databases">
        <title>Draft Genome Sequences of Seven Thermophilic Sporeformers Isolated from Foods.</title>
        <authorList>
            <person name="Berendsen E.M."/>
            <person name="Wells-Bennik M.H."/>
            <person name="Krawcyk A.O."/>
            <person name="De Jong A."/>
            <person name="Holsappel S."/>
            <person name="Eijlander R.T."/>
            <person name="Kuipers O.P."/>
        </authorList>
    </citation>
    <scope>NUCLEOTIDE SEQUENCE [LARGE SCALE GENOMIC DNA]</scope>
    <source>
        <strain evidence="5 6">B4135</strain>
    </source>
</reference>
<feature type="transmembrane region" description="Helical" evidence="3">
    <location>
        <begin position="303"/>
        <end position="320"/>
    </location>
</feature>
<dbReference type="PANTHER" id="PTHR22911">
    <property type="entry name" value="ACYL-MALONYL CONDENSING ENZYME-RELATED"/>
    <property type="match status" value="1"/>
</dbReference>
<feature type="domain" description="EamA" evidence="4">
    <location>
        <begin position="186"/>
        <end position="320"/>
    </location>
</feature>
<feature type="transmembrane region" description="Helical" evidence="3">
    <location>
        <begin position="216"/>
        <end position="236"/>
    </location>
</feature>
<keyword evidence="3" id="KW-0812">Transmembrane</keyword>
<dbReference type="Pfam" id="PF00892">
    <property type="entry name" value="EamA"/>
    <property type="match status" value="2"/>
</dbReference>
<keyword evidence="3" id="KW-1133">Transmembrane helix</keyword>
<organism evidence="5 6">
    <name type="scientific">Caldibacillus debilis</name>
    <dbReference type="NCBI Taxonomy" id="301148"/>
    <lineage>
        <taxon>Bacteria</taxon>
        <taxon>Bacillati</taxon>
        <taxon>Bacillota</taxon>
        <taxon>Bacilli</taxon>
        <taxon>Bacillales</taxon>
        <taxon>Bacillaceae</taxon>
        <taxon>Caldibacillus</taxon>
    </lineage>
</organism>
<feature type="transmembrane region" description="Helical" evidence="3">
    <location>
        <begin position="100"/>
        <end position="121"/>
    </location>
</feature>
<evidence type="ECO:0000259" key="4">
    <source>
        <dbReference type="Pfam" id="PF00892"/>
    </source>
</evidence>
<feature type="transmembrane region" description="Helical" evidence="3">
    <location>
        <begin position="67"/>
        <end position="88"/>
    </location>
</feature>
<keyword evidence="3" id="KW-0472">Membrane</keyword>
<feature type="transmembrane region" description="Helical" evidence="3">
    <location>
        <begin position="41"/>
        <end position="61"/>
    </location>
</feature>
<feature type="transmembrane region" description="Helical" evidence="3">
    <location>
        <begin position="277"/>
        <end position="297"/>
    </location>
</feature>
<dbReference type="GO" id="GO:0016020">
    <property type="term" value="C:membrane"/>
    <property type="evidence" value="ECO:0007669"/>
    <property type="project" value="InterPro"/>
</dbReference>
<feature type="transmembrane region" description="Helical" evidence="3">
    <location>
        <begin position="133"/>
        <end position="151"/>
    </location>
</feature>
<feature type="domain" description="EamA" evidence="4">
    <location>
        <begin position="44"/>
        <end position="174"/>
    </location>
</feature>
<sequence>MIRALFFRTEKSSRRADDKRKSGVWNVRNLEMKTQSEKPAVNPYLVIAFGVFSVSTSAVLVKLAEAPAGVIAFYRLFFSVLLMLPVVLTRNLKDIGGFSLNDLFLSAVSGIFLAFHFILWFESLNYTSVASSTVLVTLQPLFSFAGTYLLYKERINFRTIVSGLIAIFGSILISWGDFNISREALFGDVLALIACALITGYLLFGQSVRKRVSLFPYTFVVYSISSVTLWIYVWANGQSFYPYRPQDWIYFLLLAVFPTLLGHTLFNWSLKWVSTNVISMAILFEPVGAALLAFFILEETLKWTQIIGGLIVLSGLFLFSKK</sequence>
<dbReference type="InterPro" id="IPR000620">
    <property type="entry name" value="EamA_dom"/>
</dbReference>
<gene>
    <name evidence="5" type="ORF">B4135_2878</name>
</gene>
<dbReference type="EMBL" id="LQYT01000078">
    <property type="protein sequence ID" value="KYD14236.1"/>
    <property type="molecule type" value="Genomic_DNA"/>
</dbReference>